<reference evidence="2 3" key="1">
    <citation type="journal article" date="2024" name="Chem. Sci.">
        <title>Discovery of megapolipeptins by genome mining of a Burkholderiales bacteria collection.</title>
        <authorList>
            <person name="Paulo B.S."/>
            <person name="Recchia M.J.J."/>
            <person name="Lee S."/>
            <person name="Fergusson C.H."/>
            <person name="Romanowski S.B."/>
            <person name="Hernandez A."/>
            <person name="Krull N."/>
            <person name="Liu D.Y."/>
            <person name="Cavanagh H."/>
            <person name="Bos A."/>
            <person name="Gray C.A."/>
            <person name="Murphy B.T."/>
            <person name="Linington R.G."/>
            <person name="Eustaquio A.S."/>
        </authorList>
    </citation>
    <scope>NUCLEOTIDE SEQUENCE [LARGE SCALE GENOMIC DNA]</scope>
    <source>
        <strain evidence="2 3">RL17-350-BIC-A</strain>
    </source>
</reference>
<evidence type="ECO:0000313" key="3">
    <source>
        <dbReference type="Proteomes" id="UP001629230"/>
    </source>
</evidence>
<evidence type="ECO:0000256" key="1">
    <source>
        <dbReference type="SAM" id="MobiDB-lite"/>
    </source>
</evidence>
<sequence>PPPGRAPAPVGRGPAPPVGGTLSRSTTLSSAGKWSSPTATNDHGKTRARVYRELIKAEGDGQMNYLNQLYR</sequence>
<dbReference type="RefSeq" id="WP_408183141.1">
    <property type="nucleotide sequence ID" value="NZ_JAQQEZ010000086.1"/>
</dbReference>
<feature type="region of interest" description="Disordered" evidence="1">
    <location>
        <begin position="1"/>
        <end position="45"/>
    </location>
</feature>
<feature type="compositionally biased region" description="Low complexity" evidence="1">
    <location>
        <begin position="7"/>
        <end position="30"/>
    </location>
</feature>
<accession>A0ABW9BA04</accession>
<feature type="compositionally biased region" description="Polar residues" evidence="1">
    <location>
        <begin position="32"/>
        <end position="41"/>
    </location>
</feature>
<organism evidence="2 3">
    <name type="scientific">Paraburkholderia dipogonis</name>
    <dbReference type="NCBI Taxonomy" id="1211383"/>
    <lineage>
        <taxon>Bacteria</taxon>
        <taxon>Pseudomonadati</taxon>
        <taxon>Pseudomonadota</taxon>
        <taxon>Betaproteobacteria</taxon>
        <taxon>Burkholderiales</taxon>
        <taxon>Burkholderiaceae</taxon>
        <taxon>Paraburkholderia</taxon>
    </lineage>
</organism>
<comment type="caution">
    <text evidence="2">The sequence shown here is derived from an EMBL/GenBank/DDBJ whole genome shotgun (WGS) entry which is preliminary data.</text>
</comment>
<feature type="non-terminal residue" evidence="2">
    <location>
        <position position="1"/>
    </location>
</feature>
<evidence type="ECO:0000313" key="2">
    <source>
        <dbReference type="EMBL" id="MFM0008192.1"/>
    </source>
</evidence>
<gene>
    <name evidence="2" type="ORF">PQR57_45720</name>
</gene>
<dbReference type="Proteomes" id="UP001629230">
    <property type="component" value="Unassembled WGS sequence"/>
</dbReference>
<dbReference type="EMBL" id="JAQQEZ010000086">
    <property type="protein sequence ID" value="MFM0008192.1"/>
    <property type="molecule type" value="Genomic_DNA"/>
</dbReference>
<name>A0ABW9BA04_9BURK</name>
<keyword evidence="3" id="KW-1185">Reference proteome</keyword>
<proteinExistence type="predicted"/>
<protein>
    <submittedName>
        <fullName evidence="2">DUF4148 domain-containing protein</fullName>
    </submittedName>
</protein>